<comment type="caution">
    <text evidence="2">The sequence shown here is derived from an EMBL/GenBank/DDBJ whole genome shotgun (WGS) entry which is preliminary data.</text>
</comment>
<protein>
    <submittedName>
        <fullName evidence="2">DUF4307 domain-containing protein</fullName>
    </submittedName>
</protein>
<name>A0ABR7LRC8_9ACTN</name>
<keyword evidence="1" id="KW-1133">Transmembrane helix</keyword>
<evidence type="ECO:0000256" key="1">
    <source>
        <dbReference type="SAM" id="Phobius"/>
    </source>
</evidence>
<sequence>MATSDTEASAPTRRRLGPAHLVIGLVAALAAFGWAFVMANVNQTPGIVAQTITFRVLSDSQVEINFSVTKPRDSSVRCVVHAVDTDFAEVAREEVVVPSGTERLHTTRQLRTSARATAAQIKDCVAR</sequence>
<dbReference type="RefSeq" id="WP_187244150.1">
    <property type="nucleotide sequence ID" value="NZ_BAAAOK010000006.1"/>
</dbReference>
<organism evidence="2 3">
    <name type="scientific">Actinomadura alba</name>
    <dbReference type="NCBI Taxonomy" id="406431"/>
    <lineage>
        <taxon>Bacteria</taxon>
        <taxon>Bacillati</taxon>
        <taxon>Actinomycetota</taxon>
        <taxon>Actinomycetes</taxon>
        <taxon>Streptosporangiales</taxon>
        <taxon>Thermomonosporaceae</taxon>
        <taxon>Actinomadura</taxon>
    </lineage>
</organism>
<evidence type="ECO:0000313" key="2">
    <source>
        <dbReference type="EMBL" id="MBC6467144.1"/>
    </source>
</evidence>
<keyword evidence="1" id="KW-0812">Transmembrane</keyword>
<evidence type="ECO:0000313" key="3">
    <source>
        <dbReference type="Proteomes" id="UP000805614"/>
    </source>
</evidence>
<proteinExistence type="predicted"/>
<dbReference type="Pfam" id="PF14155">
    <property type="entry name" value="DUF4307"/>
    <property type="match status" value="1"/>
</dbReference>
<feature type="transmembrane region" description="Helical" evidence="1">
    <location>
        <begin position="21"/>
        <end position="41"/>
    </location>
</feature>
<accession>A0ABR7LRC8</accession>
<dbReference type="EMBL" id="JABVEC010000011">
    <property type="protein sequence ID" value="MBC6467144.1"/>
    <property type="molecule type" value="Genomic_DNA"/>
</dbReference>
<dbReference type="Proteomes" id="UP000805614">
    <property type="component" value="Unassembled WGS sequence"/>
</dbReference>
<dbReference type="InterPro" id="IPR025443">
    <property type="entry name" value="DUF4307"/>
</dbReference>
<gene>
    <name evidence="2" type="ORF">HKK74_16770</name>
</gene>
<keyword evidence="1" id="KW-0472">Membrane</keyword>
<keyword evidence="3" id="KW-1185">Reference proteome</keyword>
<reference evidence="2 3" key="1">
    <citation type="submission" date="2020-06" db="EMBL/GenBank/DDBJ databases">
        <title>Actinomadura xiongansis sp. nov., isolated from soil of Baiyangdian.</title>
        <authorList>
            <person name="Zhang X."/>
        </authorList>
    </citation>
    <scope>NUCLEOTIDE SEQUENCE [LARGE SCALE GENOMIC DNA]</scope>
    <source>
        <strain evidence="2 3">HBUM206468</strain>
    </source>
</reference>